<comment type="caution">
    <text evidence="1">The sequence shown here is derived from an EMBL/GenBank/DDBJ whole genome shotgun (WGS) entry which is preliminary data.</text>
</comment>
<sequence>MSDPRPDNIILRCSTKNRKGEWVWADIFPEGWKMSLEVNRTEVGVFERRNELQSPENRFIHGAVAFTVGSKTAEGTQITWTEPHRRSCARPKSFSHAVDILNKTTQSATAIYWLPDDHHLKDKNRIRFYTFPEDNLCTWKAIPLEAHRDDVIWRTLVPEPGKILGVMAE</sequence>
<gene>
    <name evidence="1" type="ORF">BDZ94DRAFT_1170083</name>
</gene>
<keyword evidence="2" id="KW-1185">Reference proteome</keyword>
<dbReference type="AlphaFoldDB" id="A0A9P5Y0U2"/>
<reference evidence="1" key="1">
    <citation type="submission" date="2020-11" db="EMBL/GenBank/DDBJ databases">
        <authorList>
            <consortium name="DOE Joint Genome Institute"/>
            <person name="Ahrendt S."/>
            <person name="Riley R."/>
            <person name="Andreopoulos W."/>
            <person name="Labutti K."/>
            <person name="Pangilinan J."/>
            <person name="Ruiz-Duenas F.J."/>
            <person name="Barrasa J.M."/>
            <person name="Sanchez-Garcia M."/>
            <person name="Camarero S."/>
            <person name="Miyauchi S."/>
            <person name="Serrano A."/>
            <person name="Linde D."/>
            <person name="Babiker R."/>
            <person name="Drula E."/>
            <person name="Ayuso-Fernandez I."/>
            <person name="Pacheco R."/>
            <person name="Padilla G."/>
            <person name="Ferreira P."/>
            <person name="Barriuso J."/>
            <person name="Kellner H."/>
            <person name="Castanera R."/>
            <person name="Alfaro M."/>
            <person name="Ramirez L."/>
            <person name="Pisabarro A.G."/>
            <person name="Kuo A."/>
            <person name="Tritt A."/>
            <person name="Lipzen A."/>
            <person name="He G."/>
            <person name="Yan M."/>
            <person name="Ng V."/>
            <person name="Cullen D."/>
            <person name="Martin F."/>
            <person name="Rosso M.-N."/>
            <person name="Henrissat B."/>
            <person name="Hibbett D."/>
            <person name="Martinez A.T."/>
            <person name="Grigoriev I.V."/>
        </authorList>
    </citation>
    <scope>NUCLEOTIDE SEQUENCE</scope>
    <source>
        <strain evidence="1">CBS 247.69</strain>
    </source>
</reference>
<evidence type="ECO:0000313" key="1">
    <source>
        <dbReference type="EMBL" id="KAF9460275.1"/>
    </source>
</evidence>
<evidence type="ECO:0000313" key="2">
    <source>
        <dbReference type="Proteomes" id="UP000807353"/>
    </source>
</evidence>
<accession>A0A9P5Y0U2</accession>
<name>A0A9P5Y0U2_9AGAR</name>
<proteinExistence type="predicted"/>
<protein>
    <submittedName>
        <fullName evidence="1">Uncharacterized protein</fullName>
    </submittedName>
</protein>
<organism evidence="1 2">
    <name type="scientific">Collybia nuda</name>
    <dbReference type="NCBI Taxonomy" id="64659"/>
    <lineage>
        <taxon>Eukaryota</taxon>
        <taxon>Fungi</taxon>
        <taxon>Dikarya</taxon>
        <taxon>Basidiomycota</taxon>
        <taxon>Agaricomycotina</taxon>
        <taxon>Agaricomycetes</taxon>
        <taxon>Agaricomycetidae</taxon>
        <taxon>Agaricales</taxon>
        <taxon>Tricholomatineae</taxon>
        <taxon>Clitocybaceae</taxon>
        <taxon>Collybia</taxon>
    </lineage>
</organism>
<dbReference type="OrthoDB" id="3063824at2759"/>
<dbReference type="EMBL" id="MU150301">
    <property type="protein sequence ID" value="KAF9460275.1"/>
    <property type="molecule type" value="Genomic_DNA"/>
</dbReference>
<dbReference type="Proteomes" id="UP000807353">
    <property type="component" value="Unassembled WGS sequence"/>
</dbReference>